<keyword evidence="3" id="KW-1185">Reference proteome</keyword>
<evidence type="ECO:0008006" key="4">
    <source>
        <dbReference type="Google" id="ProtNLM"/>
    </source>
</evidence>
<accession>A0ABN1RRR0</accession>
<dbReference type="Proteomes" id="UP001500542">
    <property type="component" value="Unassembled WGS sequence"/>
</dbReference>
<feature type="transmembrane region" description="Helical" evidence="1">
    <location>
        <begin position="12"/>
        <end position="32"/>
    </location>
</feature>
<evidence type="ECO:0000256" key="1">
    <source>
        <dbReference type="SAM" id="Phobius"/>
    </source>
</evidence>
<evidence type="ECO:0000313" key="3">
    <source>
        <dbReference type="Proteomes" id="UP001500542"/>
    </source>
</evidence>
<protein>
    <recommendedName>
        <fullName evidence="4">DUF1345 domain-containing protein</fullName>
    </recommendedName>
</protein>
<reference evidence="2 3" key="1">
    <citation type="journal article" date="2019" name="Int. J. Syst. Evol. Microbiol.">
        <title>The Global Catalogue of Microorganisms (GCM) 10K type strain sequencing project: providing services to taxonomists for standard genome sequencing and annotation.</title>
        <authorList>
            <consortium name="The Broad Institute Genomics Platform"/>
            <consortium name="The Broad Institute Genome Sequencing Center for Infectious Disease"/>
            <person name="Wu L."/>
            <person name="Ma J."/>
        </authorList>
    </citation>
    <scope>NUCLEOTIDE SEQUENCE [LARGE SCALE GENOMIC DNA]</scope>
    <source>
        <strain evidence="2 3">JCM 10977</strain>
    </source>
</reference>
<dbReference type="EMBL" id="BAAAHK010000024">
    <property type="protein sequence ID" value="GAA0962392.1"/>
    <property type="molecule type" value="Genomic_DNA"/>
</dbReference>
<proteinExistence type="predicted"/>
<gene>
    <name evidence="2" type="ORF">GCM10009554_80130</name>
</gene>
<keyword evidence="1" id="KW-1133">Transmembrane helix</keyword>
<organism evidence="2 3">
    <name type="scientific">Kribbella koreensis</name>
    <dbReference type="NCBI Taxonomy" id="57909"/>
    <lineage>
        <taxon>Bacteria</taxon>
        <taxon>Bacillati</taxon>
        <taxon>Actinomycetota</taxon>
        <taxon>Actinomycetes</taxon>
        <taxon>Propionibacteriales</taxon>
        <taxon>Kribbellaceae</taxon>
        <taxon>Kribbella</taxon>
    </lineage>
</organism>
<keyword evidence="1" id="KW-0472">Membrane</keyword>
<comment type="caution">
    <text evidence="2">The sequence shown here is derived from an EMBL/GenBank/DDBJ whole genome shotgun (WGS) entry which is preliminary data.</text>
</comment>
<name>A0ABN1RRR0_9ACTN</name>
<feature type="transmembrane region" description="Helical" evidence="1">
    <location>
        <begin position="102"/>
        <end position="123"/>
    </location>
</feature>
<feature type="transmembrane region" description="Helical" evidence="1">
    <location>
        <begin position="202"/>
        <end position="226"/>
    </location>
</feature>
<keyword evidence="1" id="KW-0812">Transmembrane</keyword>
<feature type="transmembrane region" description="Helical" evidence="1">
    <location>
        <begin position="69"/>
        <end position="90"/>
    </location>
</feature>
<feature type="transmembrane region" description="Helical" evidence="1">
    <location>
        <begin position="38"/>
        <end position="57"/>
    </location>
</feature>
<sequence>MQASAHPGETRLPAAVAVVGAILLYAVLPSAMQLGPRFVVPGLELALFVPLVLANPRRMSRQNRFLRRLSIALVLLIAVTNLAALVQLIHSLVTGEATAGGQLLAAGGQVWLTNVLVFALAFWELDRGGPVSRFRVKRPNLPDADFRFPQDEDHDAIAEVARRSSEKAGWVPGFVDYLYVSITNSSAFSPTDTMPLTPRAKLLMAAESVSALMISVLVVAFGVGLLK</sequence>
<evidence type="ECO:0000313" key="2">
    <source>
        <dbReference type="EMBL" id="GAA0962392.1"/>
    </source>
</evidence>